<keyword evidence="7" id="KW-1185">Reference proteome</keyword>
<dbReference type="InterPro" id="IPR053156">
    <property type="entry name" value="T6SS_TssM-like"/>
</dbReference>
<feature type="transmembrane region" description="Helical" evidence="1">
    <location>
        <begin position="41"/>
        <end position="63"/>
    </location>
</feature>
<evidence type="ECO:0000259" key="2">
    <source>
        <dbReference type="Pfam" id="PF06744"/>
    </source>
</evidence>
<evidence type="ECO:0000259" key="4">
    <source>
        <dbReference type="Pfam" id="PF14331"/>
    </source>
</evidence>
<dbReference type="Pfam" id="PF21070">
    <property type="entry name" value="IcmF_helical"/>
    <property type="match status" value="1"/>
</dbReference>
<dbReference type="Pfam" id="PF06744">
    <property type="entry name" value="IcmF_C"/>
    <property type="match status" value="1"/>
</dbReference>
<feature type="transmembrane region" description="Helical" evidence="1">
    <location>
        <begin position="458"/>
        <end position="476"/>
    </location>
</feature>
<reference evidence="6 7" key="1">
    <citation type="submission" date="2018-11" db="EMBL/GenBank/DDBJ databases">
        <title>Genomic Encyclopedia of Type Strains, Phase IV (KMG-IV): sequencing the most valuable type-strain genomes for metagenomic binning, comparative biology and taxonomic classification.</title>
        <authorList>
            <person name="Goeker M."/>
        </authorList>
    </citation>
    <scope>NUCLEOTIDE SEQUENCE [LARGE SCALE GENOMIC DNA]</scope>
    <source>
        <strain evidence="6 7">DSM 16974</strain>
    </source>
</reference>
<dbReference type="Proteomes" id="UP000273643">
    <property type="component" value="Unassembled WGS sequence"/>
</dbReference>
<accession>A0A3N1NSU9</accession>
<evidence type="ECO:0000259" key="5">
    <source>
        <dbReference type="Pfam" id="PF21070"/>
    </source>
</evidence>
<dbReference type="PANTHER" id="PTHR36153:SF1">
    <property type="entry name" value="TYPE VI SECRETION SYSTEM COMPONENT TSSM1"/>
    <property type="match status" value="1"/>
</dbReference>
<dbReference type="InterPro" id="IPR017731">
    <property type="entry name" value="TssM1-like"/>
</dbReference>
<keyword evidence="1" id="KW-1133">Transmembrane helix</keyword>
<dbReference type="InterPro" id="IPR009612">
    <property type="entry name" value="IcmF-rel"/>
</dbReference>
<name>A0A3N1NSU9_9GAMM</name>
<feature type="domain" description="IcmF-related" evidence="3">
    <location>
        <begin position="511"/>
        <end position="808"/>
    </location>
</feature>
<feature type="transmembrane region" description="Helical" evidence="1">
    <location>
        <begin position="9"/>
        <end position="29"/>
    </location>
</feature>
<dbReference type="AlphaFoldDB" id="A0A3N1NSU9"/>
<evidence type="ECO:0000259" key="3">
    <source>
        <dbReference type="Pfam" id="PF06761"/>
    </source>
</evidence>
<dbReference type="PANTHER" id="PTHR36153">
    <property type="entry name" value="INNER MEMBRANE PROTEIN-RELATED"/>
    <property type="match status" value="1"/>
</dbReference>
<feature type="domain" description="Type VI secretion system component TssM1 N-terminal" evidence="4">
    <location>
        <begin position="204"/>
        <end position="461"/>
    </location>
</feature>
<dbReference type="InterPro" id="IPR027417">
    <property type="entry name" value="P-loop_NTPase"/>
</dbReference>
<dbReference type="NCBIfam" id="TIGR03348">
    <property type="entry name" value="VI_IcmF"/>
    <property type="match status" value="1"/>
</dbReference>
<feature type="domain" description="Type VI secretion system IcmF C-terminal" evidence="2">
    <location>
        <begin position="1049"/>
        <end position="1144"/>
    </location>
</feature>
<dbReference type="Pfam" id="PF06761">
    <property type="entry name" value="IcmF-related"/>
    <property type="match status" value="1"/>
</dbReference>
<evidence type="ECO:0000313" key="7">
    <source>
        <dbReference type="Proteomes" id="UP000273643"/>
    </source>
</evidence>
<protein>
    <submittedName>
        <fullName evidence="6">Type VI secretion system protein ImpL</fullName>
    </submittedName>
</protein>
<dbReference type="SUPFAM" id="SSF52540">
    <property type="entry name" value="P-loop containing nucleoside triphosphate hydrolases"/>
    <property type="match status" value="1"/>
</dbReference>
<dbReference type="RefSeq" id="WP_170162935.1">
    <property type="nucleotide sequence ID" value="NZ_RJUK01000002.1"/>
</dbReference>
<dbReference type="InterPro" id="IPR048677">
    <property type="entry name" value="TssM1_hel"/>
</dbReference>
<dbReference type="Pfam" id="PF14331">
    <property type="entry name" value="IcmF-related_N"/>
    <property type="match status" value="1"/>
</dbReference>
<evidence type="ECO:0000256" key="1">
    <source>
        <dbReference type="SAM" id="Phobius"/>
    </source>
</evidence>
<evidence type="ECO:0000313" key="6">
    <source>
        <dbReference type="EMBL" id="ROQ18511.1"/>
    </source>
</evidence>
<keyword evidence="1" id="KW-0812">Transmembrane</keyword>
<feature type="domain" description="Type VI secretion system component TssM1 helical" evidence="5">
    <location>
        <begin position="944"/>
        <end position="1041"/>
    </location>
</feature>
<dbReference type="InterPro" id="IPR010623">
    <property type="entry name" value="IcmF_C"/>
</dbReference>
<proteinExistence type="predicted"/>
<sequence length="1179" mass="134204">MMKRIKNTLLHPVTLSLVGVFILALLVWFGGPLIKFGDENAAPLASSITRLLVILVLLVLWGLNNLRLQWRDHQQNRAMVDDIQQSQTNATDYVSSQAAEDVQQVQQRFFEALAVLRQRRFRGRANKSRALYELPWYIMVGPPGAGKTTALVNSGLEFPLAEKFGAGALQGVGGTRHCDWWFTNDAVLVDTAGRYTTQDSHRVVDSSAWEGFLGLLKKHRRRRPINGVIVSISVQDLLTQTEEERASHARTIRTRIDDLMSKLEVRFPVYLMFTKSDLIAGFNEFFEDLGKDEREQVWGLSLPRAGSVESAPDFEFIDAELRQLEARLYERLIWRLHQERDPQRRAAIEHFPTQFEQLNRLVKGFVEQTFAPNRYRYQPLLRGVYYSSGTQDGTPIDRLVSTVSAQFGFGREPAAPGVNRGKGFFLGRLFQDVIFPESELVGTNPRYERWRQWGRRSAYAALAASVVGLVMVWTGSVSRHASDMEDVRSHLSRFEQRQGDGYGPAAPRAHLPALTALAQASSVYDRDAHPVLTGVGLYDGRIDERADQAYQRYLRGPFTQALLRELEQALLDTEDDLQLYNQFRVYQMFGDTSRMEAPQVVEWFTRRWAATVERETQTSLRHHLEGLLALELTDQALNQPLARTVAQRLLQVPVAQRVYNRIQSEPEFQRPVDLRAQYGNQLTAVFELPANARDAIQVPWMFTREGYKSIDLSPRSPVLRELVNDRWIFESLEQSAQTMTEDDLGELSERVTELYLRDYIRTWVGVQQALSIGSFASLNQGSERLARAADPLYSPLLRVLEVSAAQTQLTNPELKEKVAGAGRSQRTSIAAGLIASQMDSTEVDRHFSELHRLMAGDAGQAPIHAVLGEVRKLSDFVQDIRMSPDPQRRAFEIARARFADGEGNPASQLRSYARNLPQPLEQWLNGLSRETWRSILIEARGHVVNEWQAQVYQPYQRMAAGRYPLVGGVDAEMSLYDFSEFFKPGGLHERFVQQYIEPFVQTRGRWHNRQVDGYGLGLSASALAQIRHGQAITELMFRSGESSPRLSLEFKPQDLAKDNARFILDMGDQTLSYSHGPKFWRRVDWSGDQAERRLRLVFEKVNGGASDRVYQGPWAWFRALDDAQVQKTSRSDVFHLTFSSAAADTRADRNTMVYEVRTQSVDNLLTNNPLRRYQCPEVL</sequence>
<dbReference type="EMBL" id="RJUK01000002">
    <property type="protein sequence ID" value="ROQ18511.1"/>
    <property type="molecule type" value="Genomic_DNA"/>
</dbReference>
<comment type="caution">
    <text evidence="6">The sequence shown here is derived from an EMBL/GenBank/DDBJ whole genome shotgun (WGS) entry which is preliminary data.</text>
</comment>
<dbReference type="InterPro" id="IPR025743">
    <property type="entry name" value="TssM1_N"/>
</dbReference>
<keyword evidence="1" id="KW-0472">Membrane</keyword>
<gene>
    <name evidence="6" type="ORF">EDC38_2738</name>
</gene>
<organism evidence="6 7">
    <name type="scientific">Marinimicrobium koreense</name>
    <dbReference type="NCBI Taxonomy" id="306545"/>
    <lineage>
        <taxon>Bacteria</taxon>
        <taxon>Pseudomonadati</taxon>
        <taxon>Pseudomonadota</taxon>
        <taxon>Gammaproteobacteria</taxon>
        <taxon>Cellvibrionales</taxon>
        <taxon>Cellvibrionaceae</taxon>
        <taxon>Marinimicrobium</taxon>
    </lineage>
</organism>